<dbReference type="InterPro" id="IPR041698">
    <property type="entry name" value="Methyltransf_25"/>
</dbReference>
<keyword evidence="3" id="KW-1185">Reference proteome</keyword>
<proteinExistence type="predicted"/>
<dbReference type="InParanoid" id="A0A0M9UCD3"/>
<evidence type="ECO:0000259" key="1">
    <source>
        <dbReference type="Pfam" id="PF13649"/>
    </source>
</evidence>
<dbReference type="Pfam" id="PF13649">
    <property type="entry name" value="Methyltransf_25"/>
    <property type="match status" value="1"/>
</dbReference>
<organism evidence="2 3">
    <name type="scientific">Ardenticatena maritima</name>
    <dbReference type="NCBI Taxonomy" id="872965"/>
    <lineage>
        <taxon>Bacteria</taxon>
        <taxon>Bacillati</taxon>
        <taxon>Chloroflexota</taxon>
        <taxon>Ardenticatenia</taxon>
        <taxon>Ardenticatenales</taxon>
        <taxon>Ardenticatenaceae</taxon>
        <taxon>Ardenticatena</taxon>
    </lineage>
</organism>
<dbReference type="AlphaFoldDB" id="A0A0M9UCD3"/>
<dbReference type="Proteomes" id="UP000037784">
    <property type="component" value="Unassembled WGS sequence"/>
</dbReference>
<reference evidence="3" key="2">
    <citation type="submission" date="2015-08" db="EMBL/GenBank/DDBJ databases">
        <title>Draft Genome Sequence of a Heterotrophic Facultative Anaerobic Bacterium Ardenticatena maritima Strain 110S.</title>
        <authorList>
            <person name="Kawaichi S."/>
            <person name="Yoshida T."/>
            <person name="Sako Y."/>
            <person name="Nakamura R."/>
        </authorList>
    </citation>
    <scope>NUCLEOTIDE SEQUENCE [LARGE SCALE GENOMIC DNA]</scope>
    <source>
        <strain evidence="3">110S</strain>
    </source>
</reference>
<dbReference type="FunCoup" id="A0A0M9UCD3">
    <property type="interactions" value="107"/>
</dbReference>
<evidence type="ECO:0000313" key="2">
    <source>
        <dbReference type="EMBL" id="GAP62810.1"/>
    </source>
</evidence>
<accession>A0A0M9UCD3</accession>
<reference evidence="2 3" key="1">
    <citation type="journal article" date="2015" name="Genome Announc.">
        <title>Draft Genome Sequence of a Heterotrophic Facultative Anaerobic Thermophilic Bacterium, Ardenticatena maritima Strain 110ST.</title>
        <authorList>
            <person name="Kawaichi S."/>
            <person name="Yoshida T."/>
            <person name="Sako Y."/>
            <person name="Nakamura R."/>
        </authorList>
    </citation>
    <scope>NUCLEOTIDE SEQUENCE [LARGE SCALE GENOMIC DNA]</scope>
    <source>
        <strain evidence="2 3">110S</strain>
    </source>
</reference>
<dbReference type="PANTHER" id="PTHR43464:SF23">
    <property type="entry name" value="JUVENILE HORMONE ACID O-METHYLTRANSFERASE"/>
    <property type="match status" value="1"/>
</dbReference>
<protein>
    <recommendedName>
        <fullName evidence="1">Methyltransferase domain-containing protein</fullName>
    </recommendedName>
</protein>
<name>A0A0M9UCD3_9CHLR</name>
<gene>
    <name evidence="2" type="ORF">ARMA_1233</name>
</gene>
<dbReference type="PANTHER" id="PTHR43464">
    <property type="entry name" value="METHYLTRANSFERASE"/>
    <property type="match status" value="1"/>
</dbReference>
<evidence type="ECO:0000313" key="3">
    <source>
        <dbReference type="Proteomes" id="UP000037784"/>
    </source>
</evidence>
<feature type="domain" description="Methyltransferase" evidence="1">
    <location>
        <begin position="56"/>
        <end position="150"/>
    </location>
</feature>
<sequence>MNMQAHNHLSPQSAFDALAPCYDALFSSAHNALMAWLRRENLALMQRLFPPGGRLLEIGCGTGEEAVALARLGYTVWATDVAPGMVEQAAKRAAAMGVRDRVHTLVVPARDVGTLGVSSFFDGAFTSFGALNCEPDVQAWVQAMFTLLRPHAPLMCSVMNRWAVWEMAWYALHGEPRQAVRRLGGGWRQARMPTAEGHALVSVRYFSEREMRRVLAPAFTVETVAAWPLLLPPPYLDALFRRWRALFARLEWLERRVRSLPFCRALGDHVLVIARRRA</sequence>
<dbReference type="Gene3D" id="3.40.50.150">
    <property type="entry name" value="Vaccinia Virus protein VP39"/>
    <property type="match status" value="1"/>
</dbReference>
<dbReference type="EMBL" id="BBZA01000084">
    <property type="protein sequence ID" value="GAP62810.1"/>
    <property type="molecule type" value="Genomic_DNA"/>
</dbReference>
<comment type="caution">
    <text evidence="2">The sequence shown here is derived from an EMBL/GenBank/DDBJ whole genome shotgun (WGS) entry which is preliminary data.</text>
</comment>
<dbReference type="GO" id="GO:0010420">
    <property type="term" value="F:polyprenyldihydroxybenzoate methyltransferase activity"/>
    <property type="evidence" value="ECO:0007669"/>
    <property type="project" value="TreeGrafter"/>
</dbReference>
<dbReference type="InterPro" id="IPR029063">
    <property type="entry name" value="SAM-dependent_MTases_sf"/>
</dbReference>
<dbReference type="SUPFAM" id="SSF53335">
    <property type="entry name" value="S-adenosyl-L-methionine-dependent methyltransferases"/>
    <property type="match status" value="1"/>
</dbReference>
<dbReference type="CDD" id="cd02440">
    <property type="entry name" value="AdoMet_MTases"/>
    <property type="match status" value="1"/>
</dbReference>